<gene>
    <name evidence="1" type="ordered locus">ACP_2758</name>
</gene>
<keyword evidence="2" id="KW-1185">Reference proteome</keyword>
<accession>C1F366</accession>
<sequence>MTPCCTPRDEAAHVSLHKIVACLRLHENMVPGLYAIEDATLLLLFCHLYAMPGHTGAIYASEHGEATNP</sequence>
<dbReference type="InParanoid" id="C1F366"/>
<evidence type="ECO:0000313" key="2">
    <source>
        <dbReference type="Proteomes" id="UP000002207"/>
    </source>
</evidence>
<dbReference type="STRING" id="240015.ACP_2758"/>
<dbReference type="KEGG" id="aca:ACP_2758"/>
<evidence type="ECO:0000313" key="1">
    <source>
        <dbReference type="EMBL" id="ACO33555.1"/>
    </source>
</evidence>
<dbReference type="EMBL" id="CP001472">
    <property type="protein sequence ID" value="ACO33555.1"/>
    <property type="molecule type" value="Genomic_DNA"/>
</dbReference>
<dbReference type="Proteomes" id="UP000002207">
    <property type="component" value="Chromosome"/>
</dbReference>
<organism evidence="1 2">
    <name type="scientific">Acidobacterium capsulatum (strain ATCC 51196 / DSM 11244 / BCRC 80197 / JCM 7670 / NBRC 15755 / NCIMB 13165 / 161)</name>
    <dbReference type="NCBI Taxonomy" id="240015"/>
    <lineage>
        <taxon>Bacteria</taxon>
        <taxon>Pseudomonadati</taxon>
        <taxon>Acidobacteriota</taxon>
        <taxon>Terriglobia</taxon>
        <taxon>Terriglobales</taxon>
        <taxon>Acidobacteriaceae</taxon>
        <taxon>Acidobacterium</taxon>
    </lineage>
</organism>
<protein>
    <submittedName>
        <fullName evidence="1">Uncharacterized protein</fullName>
    </submittedName>
</protein>
<reference evidence="1 2" key="1">
    <citation type="journal article" date="2009" name="Appl. Environ. Microbiol.">
        <title>Three genomes from the phylum Acidobacteria provide insight into the lifestyles of these microorganisms in soils.</title>
        <authorList>
            <person name="Ward N.L."/>
            <person name="Challacombe J.F."/>
            <person name="Janssen P.H."/>
            <person name="Henrissat B."/>
            <person name="Coutinho P.M."/>
            <person name="Wu M."/>
            <person name="Xie G."/>
            <person name="Haft D.H."/>
            <person name="Sait M."/>
            <person name="Badger J."/>
            <person name="Barabote R.D."/>
            <person name="Bradley B."/>
            <person name="Brettin T.S."/>
            <person name="Brinkac L.M."/>
            <person name="Bruce D."/>
            <person name="Creasy T."/>
            <person name="Daugherty S.C."/>
            <person name="Davidsen T.M."/>
            <person name="DeBoy R.T."/>
            <person name="Detter J.C."/>
            <person name="Dodson R.J."/>
            <person name="Durkin A.S."/>
            <person name="Ganapathy A."/>
            <person name="Gwinn-Giglio M."/>
            <person name="Han C.S."/>
            <person name="Khouri H."/>
            <person name="Kiss H."/>
            <person name="Kothari S.P."/>
            <person name="Madupu R."/>
            <person name="Nelson K.E."/>
            <person name="Nelson W.C."/>
            <person name="Paulsen I."/>
            <person name="Penn K."/>
            <person name="Ren Q."/>
            <person name="Rosovitz M.J."/>
            <person name="Selengut J.D."/>
            <person name="Shrivastava S."/>
            <person name="Sullivan S.A."/>
            <person name="Tapia R."/>
            <person name="Thompson L.S."/>
            <person name="Watkins K.L."/>
            <person name="Yang Q."/>
            <person name="Yu C."/>
            <person name="Zafar N."/>
            <person name="Zhou L."/>
            <person name="Kuske C.R."/>
        </authorList>
    </citation>
    <scope>NUCLEOTIDE SEQUENCE [LARGE SCALE GENOMIC DNA]</scope>
    <source>
        <strain evidence="2">ATCC 51196 / DSM 11244 / BCRC 80197 / JCM 7670 / NBRC 15755 / NCIMB 13165 / 161</strain>
    </source>
</reference>
<name>C1F366_ACIC5</name>
<proteinExistence type="predicted"/>
<dbReference type="AlphaFoldDB" id="C1F366"/>
<dbReference type="HOGENOM" id="CLU_2766424_0_0_0"/>